<dbReference type="RefSeq" id="WP_093366575.1">
    <property type="nucleotide sequence ID" value="NZ_FNCW01000004.1"/>
</dbReference>
<name>A0A1G7VUG1_9FLAO</name>
<dbReference type="Pfam" id="PF05635">
    <property type="entry name" value="23S_rRNA_IVP"/>
    <property type="match status" value="1"/>
</dbReference>
<protein>
    <submittedName>
        <fullName evidence="1">Four helix bundle protein</fullName>
    </submittedName>
</protein>
<accession>A0A1G7VUG1</accession>
<sequence>MTASELENRLIDFAVECIKLTNKAQKSFASEHMNSQLIRSSTSVALNYSEALGGSSFKDYIFKMQICLKELKESKTNLLIQQKSELYHETESIKTLIEEAEELIKIFSKSIATSKKKNGLK</sequence>
<dbReference type="AlphaFoldDB" id="A0A1G7VUG1"/>
<dbReference type="SUPFAM" id="SSF158446">
    <property type="entry name" value="IVS-encoded protein-like"/>
    <property type="match status" value="1"/>
</dbReference>
<proteinExistence type="predicted"/>
<dbReference type="InterPro" id="IPR036583">
    <property type="entry name" value="23S_rRNA_IVS_sf"/>
</dbReference>
<reference evidence="1 2" key="1">
    <citation type="submission" date="2016-10" db="EMBL/GenBank/DDBJ databases">
        <authorList>
            <person name="de Groot N.N."/>
        </authorList>
    </citation>
    <scope>NUCLEOTIDE SEQUENCE [LARGE SCALE GENOMIC DNA]</scope>
    <source>
        <strain evidence="1 2">DSM 19803</strain>
    </source>
</reference>
<evidence type="ECO:0000313" key="2">
    <source>
        <dbReference type="Proteomes" id="UP000199296"/>
    </source>
</evidence>
<dbReference type="EMBL" id="FNCW01000004">
    <property type="protein sequence ID" value="SDG63442.1"/>
    <property type="molecule type" value="Genomic_DNA"/>
</dbReference>
<dbReference type="OrthoDB" id="285993at2"/>
<dbReference type="STRING" id="470826.SAMN04488027_104171"/>
<dbReference type="Gene3D" id="1.20.1440.60">
    <property type="entry name" value="23S rRNA-intervening sequence"/>
    <property type="match status" value="1"/>
</dbReference>
<dbReference type="PIRSF" id="PIRSF035652">
    <property type="entry name" value="CHP02436"/>
    <property type="match status" value="1"/>
</dbReference>
<dbReference type="Proteomes" id="UP000199296">
    <property type="component" value="Unassembled WGS sequence"/>
</dbReference>
<dbReference type="NCBIfam" id="TIGR02436">
    <property type="entry name" value="four helix bundle protein"/>
    <property type="match status" value="1"/>
</dbReference>
<dbReference type="PANTHER" id="PTHR38471">
    <property type="entry name" value="FOUR HELIX BUNDLE PROTEIN"/>
    <property type="match status" value="1"/>
</dbReference>
<dbReference type="InterPro" id="IPR012657">
    <property type="entry name" value="23S_rRNA-intervening_sequence"/>
</dbReference>
<gene>
    <name evidence="1" type="ORF">SAMN04488027_104171</name>
</gene>
<evidence type="ECO:0000313" key="1">
    <source>
        <dbReference type="EMBL" id="SDG63442.1"/>
    </source>
</evidence>
<organism evidence="1 2">
    <name type="scientific">Psychroflexus sediminis</name>
    <dbReference type="NCBI Taxonomy" id="470826"/>
    <lineage>
        <taxon>Bacteria</taxon>
        <taxon>Pseudomonadati</taxon>
        <taxon>Bacteroidota</taxon>
        <taxon>Flavobacteriia</taxon>
        <taxon>Flavobacteriales</taxon>
        <taxon>Flavobacteriaceae</taxon>
        <taxon>Psychroflexus</taxon>
    </lineage>
</organism>
<keyword evidence="2" id="KW-1185">Reference proteome</keyword>
<dbReference type="PANTHER" id="PTHR38471:SF2">
    <property type="entry name" value="FOUR HELIX BUNDLE PROTEIN"/>
    <property type="match status" value="1"/>
</dbReference>